<keyword evidence="3" id="KW-1185">Reference proteome</keyword>
<sequence>MQEIEAKKQLKASEGAHFFYTLIFLSASGIVETQFIEQKCNQNLQLFVHLVFYGLIIWGTYILITLIPRYKNAAINLFFNFLDICFGIYIILLLIYGGRMYQSPNDCQTEAPALFFFLETFLLVNGIIFAILFLAFISYVLKRFSKSQQVYDENKEEFYDA</sequence>
<dbReference type="OMA" id="NDCQTEA"/>
<dbReference type="AlphaFoldDB" id="A0A8S1VJE5"/>
<evidence type="ECO:0000313" key="2">
    <source>
        <dbReference type="EMBL" id="CAD8178058.1"/>
    </source>
</evidence>
<feature type="transmembrane region" description="Helical" evidence="1">
    <location>
        <begin position="116"/>
        <end position="141"/>
    </location>
</feature>
<keyword evidence="1" id="KW-0472">Membrane</keyword>
<evidence type="ECO:0000256" key="1">
    <source>
        <dbReference type="SAM" id="Phobius"/>
    </source>
</evidence>
<dbReference type="OrthoDB" id="285586at2759"/>
<comment type="caution">
    <text evidence="2">The sequence shown here is derived from an EMBL/GenBank/DDBJ whole genome shotgun (WGS) entry which is preliminary data.</text>
</comment>
<dbReference type="Proteomes" id="UP000683925">
    <property type="component" value="Unassembled WGS sequence"/>
</dbReference>
<proteinExistence type="predicted"/>
<accession>A0A8S1VJE5</accession>
<feature type="transmembrane region" description="Helical" evidence="1">
    <location>
        <begin position="12"/>
        <end position="31"/>
    </location>
</feature>
<protein>
    <submittedName>
        <fullName evidence="2">Uncharacterized protein</fullName>
    </submittedName>
</protein>
<name>A0A8S1VJE5_PAROT</name>
<keyword evidence="1" id="KW-0812">Transmembrane</keyword>
<organism evidence="2 3">
    <name type="scientific">Paramecium octaurelia</name>
    <dbReference type="NCBI Taxonomy" id="43137"/>
    <lineage>
        <taxon>Eukaryota</taxon>
        <taxon>Sar</taxon>
        <taxon>Alveolata</taxon>
        <taxon>Ciliophora</taxon>
        <taxon>Intramacronucleata</taxon>
        <taxon>Oligohymenophorea</taxon>
        <taxon>Peniculida</taxon>
        <taxon>Parameciidae</taxon>
        <taxon>Paramecium</taxon>
    </lineage>
</organism>
<dbReference type="EMBL" id="CAJJDP010000069">
    <property type="protein sequence ID" value="CAD8178058.1"/>
    <property type="molecule type" value="Genomic_DNA"/>
</dbReference>
<gene>
    <name evidence="2" type="ORF">POCTA_138.1.T0700106</name>
</gene>
<reference evidence="2" key="1">
    <citation type="submission" date="2021-01" db="EMBL/GenBank/DDBJ databases">
        <authorList>
            <consortium name="Genoscope - CEA"/>
            <person name="William W."/>
        </authorList>
    </citation>
    <scope>NUCLEOTIDE SEQUENCE</scope>
</reference>
<feature type="transmembrane region" description="Helical" evidence="1">
    <location>
        <begin position="46"/>
        <end position="67"/>
    </location>
</feature>
<keyword evidence="1" id="KW-1133">Transmembrane helix</keyword>
<feature type="transmembrane region" description="Helical" evidence="1">
    <location>
        <begin position="74"/>
        <end position="96"/>
    </location>
</feature>
<evidence type="ECO:0000313" key="3">
    <source>
        <dbReference type="Proteomes" id="UP000683925"/>
    </source>
</evidence>